<protein>
    <submittedName>
        <fullName evidence="7">Amino acid transporter</fullName>
    </submittedName>
</protein>
<organism evidence="7 8">
    <name type="scientific">Acinetobacter lanii</name>
    <dbReference type="NCBI Taxonomy" id="2715163"/>
    <lineage>
        <taxon>Bacteria</taxon>
        <taxon>Pseudomonadati</taxon>
        <taxon>Pseudomonadota</taxon>
        <taxon>Gammaproteobacteria</taxon>
        <taxon>Moraxellales</taxon>
        <taxon>Moraxellaceae</taxon>
        <taxon>Acinetobacter</taxon>
    </lineage>
</organism>
<evidence type="ECO:0000313" key="8">
    <source>
        <dbReference type="Proteomes" id="UP000501939"/>
    </source>
</evidence>
<evidence type="ECO:0000313" key="7">
    <source>
        <dbReference type="EMBL" id="QIO09341.1"/>
    </source>
</evidence>
<dbReference type="InterPro" id="IPR001123">
    <property type="entry name" value="LeuE-type"/>
</dbReference>
<keyword evidence="2" id="KW-1003">Cell membrane</keyword>
<dbReference type="GO" id="GO:0005886">
    <property type="term" value="C:plasma membrane"/>
    <property type="evidence" value="ECO:0007669"/>
    <property type="project" value="UniProtKB-SubCell"/>
</dbReference>
<dbReference type="AlphaFoldDB" id="A0A6G8S5F9"/>
<proteinExistence type="predicted"/>
<dbReference type="EMBL" id="CP049916">
    <property type="protein sequence ID" value="QIO09341.1"/>
    <property type="molecule type" value="Genomic_DNA"/>
</dbReference>
<evidence type="ECO:0000256" key="5">
    <source>
        <dbReference type="ARBA" id="ARBA00023136"/>
    </source>
</evidence>
<sequence>MLHSYLQGLSVALSLIVAIGAQNAFILKQGLLKQHVFYLCLICAASDSILLALGVFGFSYVVLNLPEAVSVARYLGALFLLIYGAQHLYQALFQTQNIDLQSASQPHQLKKMILLCLALTWLNPHVYLDTVVLVGSISTQFEQHKFSFLLGAISASWLFFFSLGYGSRYLLPIFQSEHAWKVLDVIIALVMWWIAYGLIF</sequence>
<evidence type="ECO:0000256" key="2">
    <source>
        <dbReference type="ARBA" id="ARBA00022475"/>
    </source>
</evidence>
<evidence type="ECO:0000256" key="4">
    <source>
        <dbReference type="ARBA" id="ARBA00022989"/>
    </source>
</evidence>
<evidence type="ECO:0000256" key="3">
    <source>
        <dbReference type="ARBA" id="ARBA00022692"/>
    </source>
</evidence>
<keyword evidence="4 6" id="KW-1133">Transmembrane helix</keyword>
<dbReference type="Proteomes" id="UP000501939">
    <property type="component" value="Chromosome"/>
</dbReference>
<evidence type="ECO:0000256" key="1">
    <source>
        <dbReference type="ARBA" id="ARBA00004651"/>
    </source>
</evidence>
<dbReference type="PANTHER" id="PTHR30086">
    <property type="entry name" value="ARGININE EXPORTER PROTEIN ARGO"/>
    <property type="match status" value="1"/>
</dbReference>
<dbReference type="RefSeq" id="WP_166325323.1">
    <property type="nucleotide sequence ID" value="NZ_CP049916.1"/>
</dbReference>
<name>A0A6G8S5F9_9GAMM</name>
<gene>
    <name evidence="7" type="ORF">G8D99_10140</name>
</gene>
<feature type="transmembrane region" description="Helical" evidence="6">
    <location>
        <begin position="146"/>
        <end position="166"/>
    </location>
</feature>
<dbReference type="PANTHER" id="PTHR30086:SF20">
    <property type="entry name" value="ARGININE EXPORTER PROTEIN ARGO-RELATED"/>
    <property type="match status" value="1"/>
</dbReference>
<reference evidence="7 8" key="1">
    <citation type="submission" date="2020-03" db="EMBL/GenBank/DDBJ databases">
        <authorList>
            <person name="Zhu W."/>
        </authorList>
    </citation>
    <scope>NUCLEOTIDE SEQUENCE [LARGE SCALE GENOMIC DNA]</scope>
    <source>
        <strain evidence="7 8">185</strain>
    </source>
</reference>
<accession>A0A6G8S5F9</accession>
<keyword evidence="5 6" id="KW-0472">Membrane</keyword>
<feature type="transmembrane region" description="Helical" evidence="6">
    <location>
        <begin position="112"/>
        <end position="134"/>
    </location>
</feature>
<keyword evidence="3 6" id="KW-0812">Transmembrane</keyword>
<feature type="transmembrane region" description="Helical" evidence="6">
    <location>
        <begin position="74"/>
        <end position="92"/>
    </location>
</feature>
<dbReference type="KEGG" id="alj:G8D99_10140"/>
<dbReference type="GO" id="GO:0015171">
    <property type="term" value="F:amino acid transmembrane transporter activity"/>
    <property type="evidence" value="ECO:0007669"/>
    <property type="project" value="TreeGrafter"/>
</dbReference>
<dbReference type="Pfam" id="PF01810">
    <property type="entry name" value="LysE"/>
    <property type="match status" value="1"/>
</dbReference>
<evidence type="ECO:0000256" key="6">
    <source>
        <dbReference type="SAM" id="Phobius"/>
    </source>
</evidence>
<feature type="transmembrane region" description="Helical" evidence="6">
    <location>
        <begin position="36"/>
        <end position="62"/>
    </location>
</feature>
<comment type="subcellular location">
    <subcellularLocation>
        <location evidence="1">Cell membrane</location>
        <topology evidence="1">Multi-pass membrane protein</topology>
    </subcellularLocation>
</comment>
<keyword evidence="8" id="KW-1185">Reference proteome</keyword>
<feature type="transmembrane region" description="Helical" evidence="6">
    <location>
        <begin position="178"/>
        <end position="199"/>
    </location>
</feature>